<name>A0A381SX31_9ZZZZ</name>
<proteinExistence type="predicted"/>
<reference evidence="1" key="1">
    <citation type="submission" date="2018-05" db="EMBL/GenBank/DDBJ databases">
        <authorList>
            <person name="Lanie J.A."/>
            <person name="Ng W.-L."/>
            <person name="Kazmierczak K.M."/>
            <person name="Andrzejewski T.M."/>
            <person name="Davidsen T.M."/>
            <person name="Wayne K.J."/>
            <person name="Tettelin H."/>
            <person name="Glass J.I."/>
            <person name="Rusch D."/>
            <person name="Podicherti R."/>
            <person name="Tsui H.-C.T."/>
            <person name="Winkler M.E."/>
        </authorList>
    </citation>
    <scope>NUCLEOTIDE SEQUENCE</scope>
</reference>
<gene>
    <name evidence="1" type="ORF">METZ01_LOCUS60725</name>
</gene>
<organism evidence="1">
    <name type="scientific">marine metagenome</name>
    <dbReference type="NCBI Taxonomy" id="408172"/>
    <lineage>
        <taxon>unclassified sequences</taxon>
        <taxon>metagenomes</taxon>
        <taxon>ecological metagenomes</taxon>
    </lineage>
</organism>
<evidence type="ECO:0000313" key="1">
    <source>
        <dbReference type="EMBL" id="SVA07871.1"/>
    </source>
</evidence>
<sequence>MNPQTEVFDQATELIFTGNGQLTKDNLRNAIYTVITKNYHQTTTLTQPWETLSVNKTALKNTMYLTTRYLRDKRYDVLVEDYFSEEDNIKDVFDRRGENNV</sequence>
<dbReference type="AlphaFoldDB" id="A0A381SX31"/>
<dbReference type="EMBL" id="UINC01003618">
    <property type="protein sequence ID" value="SVA07871.1"/>
    <property type="molecule type" value="Genomic_DNA"/>
</dbReference>
<protein>
    <submittedName>
        <fullName evidence="1">Uncharacterized protein</fullName>
    </submittedName>
</protein>
<accession>A0A381SX31</accession>